<feature type="transmembrane region" description="Helical" evidence="1">
    <location>
        <begin position="12"/>
        <end position="33"/>
    </location>
</feature>
<evidence type="ECO:0000313" key="2">
    <source>
        <dbReference type="EMBL" id="QKV51394.1"/>
    </source>
</evidence>
<keyword evidence="1" id="KW-0472">Membrane</keyword>
<dbReference type="EMBL" id="CP054840">
    <property type="protein sequence ID" value="QKV51394.1"/>
    <property type="molecule type" value="Genomic_DNA"/>
</dbReference>
<dbReference type="RefSeq" id="WP_175502332.1">
    <property type="nucleotide sequence ID" value="NZ_CAURQT010000014.1"/>
</dbReference>
<evidence type="ECO:0000256" key="1">
    <source>
        <dbReference type="SAM" id="Phobius"/>
    </source>
</evidence>
<keyword evidence="3" id="KW-1185">Reference proteome</keyword>
<evidence type="ECO:0000313" key="3">
    <source>
        <dbReference type="Proteomes" id="UP000509579"/>
    </source>
</evidence>
<keyword evidence="1" id="KW-1133">Transmembrane helix</keyword>
<reference evidence="2 3" key="1">
    <citation type="submission" date="2020-06" db="EMBL/GenBank/DDBJ databases">
        <title>Acidovorax antarctica sp. nov., isolated from Corinth ice sheet soil, Antarctic Fields Peninsula.</title>
        <authorList>
            <person name="Xu Q."/>
            <person name="Peng F."/>
        </authorList>
    </citation>
    <scope>NUCLEOTIDE SEQUENCE [LARGE SCALE GENOMIC DNA]</scope>
    <source>
        <strain evidence="2 3">16-35-5</strain>
    </source>
</reference>
<gene>
    <name evidence="2" type="ORF">HUK68_13925</name>
</gene>
<dbReference type="KEGG" id="aant:HUK68_13925"/>
<organism evidence="2 3">
    <name type="scientific">Comamonas antarctica</name>
    <dbReference type="NCBI Taxonomy" id="2743470"/>
    <lineage>
        <taxon>Bacteria</taxon>
        <taxon>Pseudomonadati</taxon>
        <taxon>Pseudomonadota</taxon>
        <taxon>Betaproteobacteria</taxon>
        <taxon>Burkholderiales</taxon>
        <taxon>Comamonadaceae</taxon>
        <taxon>Comamonas</taxon>
    </lineage>
</organism>
<sequence length="50" mass="5493">MAAQQALPLRRRGLRVLGGVLIALVLAAVFGLYTDPDFMILMADQVWACF</sequence>
<dbReference type="AlphaFoldDB" id="A0A6N1WVX5"/>
<protein>
    <submittedName>
        <fullName evidence="2">Uncharacterized protein</fullName>
    </submittedName>
</protein>
<proteinExistence type="predicted"/>
<name>A0A6N1WVX5_9BURK</name>
<keyword evidence="1" id="KW-0812">Transmembrane</keyword>
<accession>A0A6N1WVX5</accession>
<dbReference type="Proteomes" id="UP000509579">
    <property type="component" value="Chromosome"/>
</dbReference>